<evidence type="ECO:0000313" key="3">
    <source>
        <dbReference type="EMBL" id="THH08978.1"/>
    </source>
</evidence>
<name>A0A4S4LD51_9AGAM</name>
<keyword evidence="1" id="KW-0812">Transmembrane</keyword>
<evidence type="ECO:0000259" key="2">
    <source>
        <dbReference type="Pfam" id="PF20152"/>
    </source>
</evidence>
<keyword evidence="1" id="KW-1133">Transmembrane helix</keyword>
<dbReference type="Pfam" id="PF20152">
    <property type="entry name" value="DUF6534"/>
    <property type="match status" value="1"/>
</dbReference>
<dbReference type="EMBL" id="SGPK01000080">
    <property type="protein sequence ID" value="THH08978.1"/>
    <property type="molecule type" value="Genomic_DNA"/>
</dbReference>
<organism evidence="3 4">
    <name type="scientific">Phellinidium pouzarii</name>
    <dbReference type="NCBI Taxonomy" id="167371"/>
    <lineage>
        <taxon>Eukaryota</taxon>
        <taxon>Fungi</taxon>
        <taxon>Dikarya</taxon>
        <taxon>Basidiomycota</taxon>
        <taxon>Agaricomycotina</taxon>
        <taxon>Agaricomycetes</taxon>
        <taxon>Hymenochaetales</taxon>
        <taxon>Hymenochaetaceae</taxon>
        <taxon>Phellinidium</taxon>
    </lineage>
</organism>
<feature type="domain" description="DUF6534" evidence="2">
    <location>
        <begin position="19"/>
        <end position="104"/>
    </location>
</feature>
<protein>
    <recommendedName>
        <fullName evidence="2">DUF6534 domain-containing protein</fullName>
    </recommendedName>
</protein>
<proteinExistence type="predicted"/>
<keyword evidence="4" id="KW-1185">Reference proteome</keyword>
<feature type="transmembrane region" description="Helical" evidence="1">
    <location>
        <begin position="45"/>
        <end position="73"/>
    </location>
</feature>
<keyword evidence="1" id="KW-0472">Membrane</keyword>
<comment type="caution">
    <text evidence="3">The sequence shown here is derived from an EMBL/GenBank/DDBJ whole genome shotgun (WGS) entry which is preliminary data.</text>
</comment>
<evidence type="ECO:0000313" key="4">
    <source>
        <dbReference type="Proteomes" id="UP000308199"/>
    </source>
</evidence>
<reference evidence="3 4" key="1">
    <citation type="submission" date="2019-02" db="EMBL/GenBank/DDBJ databases">
        <title>Genome sequencing of the rare red list fungi Phellinidium pouzarii.</title>
        <authorList>
            <person name="Buettner E."/>
            <person name="Kellner H."/>
        </authorList>
    </citation>
    <scope>NUCLEOTIDE SEQUENCE [LARGE SCALE GENOMIC DNA]</scope>
    <source>
        <strain evidence="3 4">DSM 108285</strain>
    </source>
</reference>
<gene>
    <name evidence="3" type="ORF">EW145_g2331</name>
</gene>
<dbReference type="PANTHER" id="PTHR40465">
    <property type="entry name" value="CHROMOSOME 1, WHOLE GENOME SHOTGUN SEQUENCE"/>
    <property type="match status" value="1"/>
</dbReference>
<feature type="transmembrane region" description="Helical" evidence="1">
    <location>
        <begin position="12"/>
        <end position="33"/>
    </location>
</feature>
<dbReference type="AlphaFoldDB" id="A0A4S4LD51"/>
<accession>A0A4S4LD51</accession>
<feature type="transmembrane region" description="Helical" evidence="1">
    <location>
        <begin position="79"/>
        <end position="100"/>
    </location>
</feature>
<dbReference type="PANTHER" id="PTHR40465:SF1">
    <property type="entry name" value="DUF6534 DOMAIN-CONTAINING PROTEIN"/>
    <property type="match status" value="1"/>
</dbReference>
<sequence length="194" mass="21285">MLEFAHLSWLFYVGLGSDIAVDVLVAIILCYFLRQSRTGFKSTDNVINVLMMYVINTGLLTAVCATCCIAIYVAMPTTFIFIGFYFCLPKLYFNSMLAMLNSRETLPRGAISLHTIRGGAGRGNAHTQHIVNISSSPNVSKDTESSTGMVNITSCSSARSDFKFGGVENQVLAVNVQTETDYHVDKVEDKSINI</sequence>
<evidence type="ECO:0000256" key="1">
    <source>
        <dbReference type="SAM" id="Phobius"/>
    </source>
</evidence>
<dbReference type="OrthoDB" id="2535105at2759"/>
<dbReference type="Proteomes" id="UP000308199">
    <property type="component" value="Unassembled WGS sequence"/>
</dbReference>
<dbReference type="InterPro" id="IPR045339">
    <property type="entry name" value="DUF6534"/>
</dbReference>